<feature type="domain" description="Methyltransferase" evidence="6">
    <location>
        <begin position="51"/>
        <end position="142"/>
    </location>
</feature>
<keyword evidence="2 7" id="KW-0489">Methyltransferase</keyword>
<dbReference type="InterPro" id="IPR029063">
    <property type="entry name" value="SAM-dependent_MTases_sf"/>
</dbReference>
<comment type="caution">
    <text evidence="7">The sequence shown here is derived from an EMBL/GenBank/DDBJ whole genome shotgun (WGS) entry which is preliminary data.</text>
</comment>
<accession>A0A840CP91</accession>
<comment type="catalytic activity">
    <reaction evidence="5">
        <text>phosphoethanolamine + S-adenosyl-L-methionine = N-methylethanolamine phosphate + S-adenosyl-L-homocysteine + H(+)</text>
        <dbReference type="Rhea" id="RHEA:20365"/>
        <dbReference type="ChEBI" id="CHEBI:15378"/>
        <dbReference type="ChEBI" id="CHEBI:57781"/>
        <dbReference type="ChEBI" id="CHEBI:57856"/>
        <dbReference type="ChEBI" id="CHEBI:58190"/>
        <dbReference type="ChEBI" id="CHEBI:59789"/>
        <dbReference type="EC" id="2.1.1.103"/>
    </reaction>
    <physiologicalReaction direction="left-to-right" evidence="5">
        <dbReference type="Rhea" id="RHEA:20366"/>
    </physiologicalReaction>
</comment>
<dbReference type="Gene3D" id="3.40.50.150">
    <property type="entry name" value="Vaccinia Virus protein VP39"/>
    <property type="match status" value="1"/>
</dbReference>
<organism evidence="7 8">
    <name type="scientific">Dysgonomonas hofstadii</name>
    <dbReference type="NCBI Taxonomy" id="637886"/>
    <lineage>
        <taxon>Bacteria</taxon>
        <taxon>Pseudomonadati</taxon>
        <taxon>Bacteroidota</taxon>
        <taxon>Bacteroidia</taxon>
        <taxon>Bacteroidales</taxon>
        <taxon>Dysgonomonadaceae</taxon>
        <taxon>Dysgonomonas</taxon>
    </lineage>
</organism>
<comment type="pathway">
    <text evidence="4">Phospholipid metabolism.</text>
</comment>
<dbReference type="Proteomes" id="UP000555103">
    <property type="component" value="Unassembled WGS sequence"/>
</dbReference>
<gene>
    <name evidence="7" type="ORF">GGR21_002815</name>
</gene>
<protein>
    <submittedName>
        <fullName evidence="7">Ubiquinone/menaquinone biosynthesis C-methylase UbiE</fullName>
    </submittedName>
</protein>
<evidence type="ECO:0000256" key="1">
    <source>
        <dbReference type="ARBA" id="ARBA00005189"/>
    </source>
</evidence>
<proteinExistence type="predicted"/>
<dbReference type="PANTHER" id="PTHR44307:SF2">
    <property type="entry name" value="PHOSPHOETHANOLAMINE METHYLTRANSFERASE ISOFORM X1"/>
    <property type="match status" value="1"/>
</dbReference>
<evidence type="ECO:0000313" key="7">
    <source>
        <dbReference type="EMBL" id="MBB4036901.1"/>
    </source>
</evidence>
<dbReference type="RefSeq" id="WP_183307787.1">
    <property type="nucleotide sequence ID" value="NZ_JACIEP010000010.1"/>
</dbReference>
<sequence length="257" mass="29511">MKDNSKTIVDFNFSLIADFFARLNRQGPGSEDVTKKALSFIDNLADVKKMVDLGCGTGTQTLTLAENTDAHITAIDLIPEMIEVFDGRIKETKLEQRISTVVGSMGESPFAENSLDLVWAEGSIYNIGYNYGLKYWHQYLKKGCYIGVSEASWFTEERPDEIQEFWDANYPEIDTIPIKIAQMRDAGYTPVAHFILPETCWLDEFYAPMPKVAEEFLIRNAGNKIAEEFMQMNSHEVELYKRYKEYYGYVFYIGKKI</sequence>
<evidence type="ECO:0000313" key="8">
    <source>
        <dbReference type="Proteomes" id="UP000555103"/>
    </source>
</evidence>
<dbReference type="CDD" id="cd02440">
    <property type="entry name" value="AdoMet_MTases"/>
    <property type="match status" value="1"/>
</dbReference>
<keyword evidence="3" id="KW-0808">Transferase</keyword>
<dbReference type="AlphaFoldDB" id="A0A840CP91"/>
<evidence type="ECO:0000256" key="5">
    <source>
        <dbReference type="ARBA" id="ARBA00047622"/>
    </source>
</evidence>
<reference evidence="7 8" key="1">
    <citation type="submission" date="2020-08" db="EMBL/GenBank/DDBJ databases">
        <title>Genomic Encyclopedia of Type Strains, Phase IV (KMG-IV): sequencing the most valuable type-strain genomes for metagenomic binning, comparative biology and taxonomic classification.</title>
        <authorList>
            <person name="Goeker M."/>
        </authorList>
    </citation>
    <scope>NUCLEOTIDE SEQUENCE [LARGE SCALE GENOMIC DNA]</scope>
    <source>
        <strain evidence="7 8">DSM 104969</strain>
    </source>
</reference>
<comment type="pathway">
    <text evidence="1">Lipid metabolism.</text>
</comment>
<evidence type="ECO:0000256" key="2">
    <source>
        <dbReference type="ARBA" id="ARBA00022603"/>
    </source>
</evidence>
<name>A0A840CP91_9BACT</name>
<dbReference type="InterPro" id="IPR041698">
    <property type="entry name" value="Methyltransf_25"/>
</dbReference>
<dbReference type="GO" id="GO:0000234">
    <property type="term" value="F:phosphoethanolamine N-methyltransferase activity"/>
    <property type="evidence" value="ECO:0007669"/>
    <property type="project" value="UniProtKB-EC"/>
</dbReference>
<dbReference type="GO" id="GO:0032259">
    <property type="term" value="P:methylation"/>
    <property type="evidence" value="ECO:0007669"/>
    <property type="project" value="UniProtKB-KW"/>
</dbReference>
<dbReference type="Pfam" id="PF13649">
    <property type="entry name" value="Methyltransf_25"/>
    <property type="match status" value="1"/>
</dbReference>
<dbReference type="EMBL" id="JACIEP010000010">
    <property type="protein sequence ID" value="MBB4036901.1"/>
    <property type="molecule type" value="Genomic_DNA"/>
</dbReference>
<evidence type="ECO:0000259" key="6">
    <source>
        <dbReference type="Pfam" id="PF13649"/>
    </source>
</evidence>
<dbReference type="PANTHER" id="PTHR44307">
    <property type="entry name" value="PHOSPHOETHANOLAMINE METHYLTRANSFERASE"/>
    <property type="match status" value="1"/>
</dbReference>
<evidence type="ECO:0000256" key="3">
    <source>
        <dbReference type="ARBA" id="ARBA00022679"/>
    </source>
</evidence>
<dbReference type="SUPFAM" id="SSF53335">
    <property type="entry name" value="S-adenosyl-L-methionine-dependent methyltransferases"/>
    <property type="match status" value="1"/>
</dbReference>
<keyword evidence="8" id="KW-1185">Reference proteome</keyword>
<keyword evidence="7" id="KW-0830">Ubiquinone</keyword>
<evidence type="ECO:0000256" key="4">
    <source>
        <dbReference type="ARBA" id="ARBA00025707"/>
    </source>
</evidence>